<evidence type="ECO:0000313" key="2">
    <source>
        <dbReference type="Proteomes" id="UP000003688"/>
    </source>
</evidence>
<reference evidence="1 2" key="1">
    <citation type="journal article" date="2011" name="J. Bacteriol.">
        <title>Genome sequence of 'Pedosphaera parvula' Ellin514, an aerobic Verrucomicrobial isolate from pasture soil.</title>
        <authorList>
            <person name="Kant R."/>
            <person name="van Passel M.W."/>
            <person name="Sangwan P."/>
            <person name="Palva A."/>
            <person name="Lucas S."/>
            <person name="Copeland A."/>
            <person name="Lapidus A."/>
            <person name="Glavina Del Rio T."/>
            <person name="Dalin E."/>
            <person name="Tice H."/>
            <person name="Bruce D."/>
            <person name="Goodwin L."/>
            <person name="Pitluck S."/>
            <person name="Chertkov O."/>
            <person name="Larimer F.W."/>
            <person name="Land M.L."/>
            <person name="Hauser L."/>
            <person name="Brettin T.S."/>
            <person name="Detter J.C."/>
            <person name="Han S."/>
            <person name="de Vos W.M."/>
            <person name="Janssen P.H."/>
            <person name="Smidt H."/>
        </authorList>
    </citation>
    <scope>NUCLEOTIDE SEQUENCE [LARGE SCALE GENOMIC DNA]</scope>
    <source>
        <strain evidence="1 2">Ellin514</strain>
    </source>
</reference>
<organism evidence="1 2">
    <name type="scientific">Pedosphaera parvula (strain Ellin514)</name>
    <dbReference type="NCBI Taxonomy" id="320771"/>
    <lineage>
        <taxon>Bacteria</taxon>
        <taxon>Pseudomonadati</taxon>
        <taxon>Verrucomicrobiota</taxon>
        <taxon>Pedosphaerae</taxon>
        <taxon>Pedosphaerales</taxon>
        <taxon>Pedosphaeraceae</taxon>
        <taxon>Pedosphaera</taxon>
    </lineage>
</organism>
<protein>
    <submittedName>
        <fullName evidence="1">Uncharacterized protein</fullName>
    </submittedName>
</protein>
<dbReference type="Proteomes" id="UP000003688">
    <property type="component" value="Unassembled WGS sequence"/>
</dbReference>
<dbReference type="EMBL" id="ABOX02000001">
    <property type="protein sequence ID" value="EEF63283.1"/>
    <property type="molecule type" value="Genomic_DNA"/>
</dbReference>
<comment type="caution">
    <text evidence="1">The sequence shown here is derived from an EMBL/GenBank/DDBJ whole genome shotgun (WGS) entry which is preliminary data.</text>
</comment>
<name>B9X9N9_PEDPL</name>
<proteinExistence type="predicted"/>
<accession>B9X9N9</accession>
<sequence precursor="true">MNKINLAFIISVTFLALCLGCSNHSDLSGRIKWKIERPLLSLINPHVSDVQVLIVDGKRFERVRGGERFYFKLPQINSITFITDEKDYSVTYHIYNLVTKEDIGIRDRDSMFGHTIGYPDSSDSVEAVQNGQLVLCYRSPDGSNKTVMYLNLDKKEFSGSTTYYYDQTGKVADRRDYKPSSR</sequence>
<gene>
    <name evidence="1" type="ORF">Cflav_PD5918</name>
</gene>
<dbReference type="AlphaFoldDB" id="B9X9N9"/>
<dbReference type="STRING" id="320771.Cflav_PD5918"/>
<evidence type="ECO:0000313" key="1">
    <source>
        <dbReference type="EMBL" id="EEF63283.1"/>
    </source>
</evidence>
<keyword evidence="2" id="KW-1185">Reference proteome</keyword>